<dbReference type="CDD" id="cd00075">
    <property type="entry name" value="HATPase"/>
    <property type="match status" value="1"/>
</dbReference>
<keyword evidence="8 11" id="KW-1133">Transmembrane helix</keyword>
<protein>
    <recommendedName>
        <fullName evidence="3">histidine kinase</fullName>
        <ecNumber evidence="3">2.7.13.3</ecNumber>
    </recommendedName>
</protein>
<evidence type="ECO:0000256" key="11">
    <source>
        <dbReference type="SAM" id="Phobius"/>
    </source>
</evidence>
<sequence length="453" mass="48321">MRRRMLATYLVLVAGLLLALAIPLGWAFALERTNELLLDRRADATRFALLAEQAVQDGDISQLRTEIARYANLYGATVQVRSNTGVVLTAAGAALPDGGAEVERGARLGRTTENLSMVTPFGPVRAVIAEPVGRDAQVLGTVVLATPTTDARHAVAAVWFTLTSAALVAFLLATVAVRWLAHWILRPVAELDSATAAITAGRFSARASVLGPPELRQLEQRFNAMADAVADALNRQRAFVSDASHELRTPLAVLSLRLENLRPHLIASGTTAYDQALEEMDRMTILLDDLLALARIESGTVVAESVDLVGELEPRLRTWQEVATAASITLLTDLPPQLVAVLPPETAGRVADIAIDNALKFTAPGGRVTVSLTATDSHACLRITDNGPGLPADEITVARQRFWRSPQHANIDGSGLGLAIADELATAAHGHLTLTPTTPHGLTVTLELPLHEM</sequence>
<dbReference type="Gene3D" id="1.10.287.130">
    <property type="match status" value="1"/>
</dbReference>
<evidence type="ECO:0000259" key="13">
    <source>
        <dbReference type="PROSITE" id="PS50885"/>
    </source>
</evidence>
<dbReference type="AlphaFoldDB" id="A0A7K0D775"/>
<keyword evidence="4" id="KW-0597">Phosphoprotein</keyword>
<dbReference type="PROSITE" id="PS50109">
    <property type="entry name" value="HIS_KIN"/>
    <property type="match status" value="1"/>
</dbReference>
<reference evidence="14 15" key="1">
    <citation type="submission" date="2019-10" db="EMBL/GenBank/DDBJ databases">
        <title>Nocardia macrotermitis sp. nov. and Nocardia aurantia sp. nov., isolated from the gut of fungus growing-termite Macrotermes natalensis.</title>
        <authorList>
            <person name="Benndorf R."/>
            <person name="Schwitalla J."/>
            <person name="Martin K."/>
            <person name="De Beer W."/>
            <person name="Kaster A.-K."/>
            <person name="Vollmers J."/>
            <person name="Poulsen M."/>
            <person name="Beemelmanns C."/>
        </authorList>
    </citation>
    <scope>NUCLEOTIDE SEQUENCE [LARGE SCALE GENOMIC DNA]</scope>
    <source>
        <strain evidence="14 15">RB20</strain>
    </source>
</reference>
<dbReference type="SMART" id="SM00304">
    <property type="entry name" value="HAMP"/>
    <property type="match status" value="1"/>
</dbReference>
<evidence type="ECO:0000259" key="12">
    <source>
        <dbReference type="PROSITE" id="PS50109"/>
    </source>
</evidence>
<evidence type="ECO:0000313" key="14">
    <source>
        <dbReference type="EMBL" id="MQY20714.1"/>
    </source>
</evidence>
<feature type="domain" description="HAMP" evidence="13">
    <location>
        <begin position="182"/>
        <end position="234"/>
    </location>
</feature>
<dbReference type="GO" id="GO:0005886">
    <property type="term" value="C:plasma membrane"/>
    <property type="evidence" value="ECO:0007669"/>
    <property type="project" value="UniProtKB-SubCell"/>
</dbReference>
<dbReference type="SUPFAM" id="SSF158472">
    <property type="entry name" value="HAMP domain-like"/>
    <property type="match status" value="1"/>
</dbReference>
<comment type="subcellular location">
    <subcellularLocation>
        <location evidence="2">Cell membrane</location>
    </subcellularLocation>
</comment>
<comment type="caution">
    <text evidence="14">The sequence shown here is derived from an EMBL/GenBank/DDBJ whole genome shotgun (WGS) entry which is preliminary data.</text>
</comment>
<dbReference type="InterPro" id="IPR005467">
    <property type="entry name" value="His_kinase_dom"/>
</dbReference>
<keyword evidence="15" id="KW-1185">Reference proteome</keyword>
<accession>A0A7K0D775</accession>
<feature type="domain" description="Histidine kinase" evidence="12">
    <location>
        <begin position="242"/>
        <end position="452"/>
    </location>
</feature>
<dbReference type="PROSITE" id="PS50885">
    <property type="entry name" value="HAMP"/>
    <property type="match status" value="1"/>
</dbReference>
<dbReference type="SUPFAM" id="SSF55874">
    <property type="entry name" value="ATPase domain of HSP90 chaperone/DNA topoisomerase II/histidine kinase"/>
    <property type="match status" value="1"/>
</dbReference>
<dbReference type="SMART" id="SM00388">
    <property type="entry name" value="HisKA"/>
    <property type="match status" value="1"/>
</dbReference>
<dbReference type="InterPro" id="IPR004358">
    <property type="entry name" value="Sig_transdc_His_kin-like_C"/>
</dbReference>
<dbReference type="SMART" id="SM00387">
    <property type="entry name" value="HATPase_c"/>
    <property type="match status" value="1"/>
</dbReference>
<gene>
    <name evidence="14" type="primary">sasA_9</name>
    <name evidence="14" type="ORF">NRB20_38220</name>
</gene>
<dbReference type="PANTHER" id="PTHR45436">
    <property type="entry name" value="SENSOR HISTIDINE KINASE YKOH"/>
    <property type="match status" value="1"/>
</dbReference>
<dbReference type="CDD" id="cd00082">
    <property type="entry name" value="HisKA"/>
    <property type="match status" value="1"/>
</dbReference>
<dbReference type="InterPro" id="IPR003660">
    <property type="entry name" value="HAMP_dom"/>
</dbReference>
<dbReference type="PANTHER" id="PTHR45436:SF5">
    <property type="entry name" value="SENSOR HISTIDINE KINASE TRCS"/>
    <property type="match status" value="1"/>
</dbReference>
<dbReference type="InterPro" id="IPR050428">
    <property type="entry name" value="TCS_sensor_his_kinase"/>
</dbReference>
<evidence type="ECO:0000256" key="2">
    <source>
        <dbReference type="ARBA" id="ARBA00004236"/>
    </source>
</evidence>
<evidence type="ECO:0000256" key="7">
    <source>
        <dbReference type="ARBA" id="ARBA00022777"/>
    </source>
</evidence>
<evidence type="ECO:0000256" key="9">
    <source>
        <dbReference type="ARBA" id="ARBA00023012"/>
    </source>
</evidence>
<dbReference type="InterPro" id="IPR036097">
    <property type="entry name" value="HisK_dim/P_sf"/>
</dbReference>
<dbReference type="InterPro" id="IPR003594">
    <property type="entry name" value="HATPase_dom"/>
</dbReference>
<feature type="transmembrane region" description="Helical" evidence="11">
    <location>
        <begin position="156"/>
        <end position="181"/>
    </location>
</feature>
<keyword evidence="6 11" id="KW-0812">Transmembrane</keyword>
<dbReference type="Pfam" id="PF02518">
    <property type="entry name" value="HATPase_c"/>
    <property type="match status" value="1"/>
</dbReference>
<evidence type="ECO:0000256" key="4">
    <source>
        <dbReference type="ARBA" id="ARBA00022553"/>
    </source>
</evidence>
<dbReference type="OrthoDB" id="9786919at2"/>
<evidence type="ECO:0000256" key="1">
    <source>
        <dbReference type="ARBA" id="ARBA00000085"/>
    </source>
</evidence>
<name>A0A7K0D775_9NOCA</name>
<comment type="catalytic activity">
    <reaction evidence="1">
        <text>ATP + protein L-histidine = ADP + protein N-phospho-L-histidine.</text>
        <dbReference type="EC" id="2.7.13.3"/>
    </reaction>
</comment>
<evidence type="ECO:0000256" key="5">
    <source>
        <dbReference type="ARBA" id="ARBA00022679"/>
    </source>
</evidence>
<keyword evidence="7 14" id="KW-0418">Kinase</keyword>
<dbReference type="InterPro" id="IPR003661">
    <property type="entry name" value="HisK_dim/P_dom"/>
</dbReference>
<dbReference type="PRINTS" id="PR00344">
    <property type="entry name" value="BCTRLSENSOR"/>
</dbReference>
<evidence type="ECO:0000256" key="10">
    <source>
        <dbReference type="ARBA" id="ARBA00023136"/>
    </source>
</evidence>
<proteinExistence type="predicted"/>
<dbReference type="Pfam" id="PF00512">
    <property type="entry name" value="HisKA"/>
    <property type="match status" value="1"/>
</dbReference>
<evidence type="ECO:0000313" key="15">
    <source>
        <dbReference type="Proteomes" id="UP000438448"/>
    </source>
</evidence>
<keyword evidence="5 14" id="KW-0808">Transferase</keyword>
<dbReference type="Gene3D" id="3.30.565.10">
    <property type="entry name" value="Histidine kinase-like ATPase, C-terminal domain"/>
    <property type="match status" value="1"/>
</dbReference>
<evidence type="ECO:0000256" key="6">
    <source>
        <dbReference type="ARBA" id="ARBA00022692"/>
    </source>
</evidence>
<dbReference type="InterPro" id="IPR036890">
    <property type="entry name" value="HATPase_C_sf"/>
</dbReference>
<keyword evidence="10 11" id="KW-0472">Membrane</keyword>
<keyword evidence="9" id="KW-0902">Two-component regulatory system</keyword>
<dbReference type="Pfam" id="PF00672">
    <property type="entry name" value="HAMP"/>
    <property type="match status" value="1"/>
</dbReference>
<dbReference type="CDD" id="cd06225">
    <property type="entry name" value="HAMP"/>
    <property type="match status" value="1"/>
</dbReference>
<dbReference type="EMBL" id="WEGK01000007">
    <property type="protein sequence ID" value="MQY20714.1"/>
    <property type="molecule type" value="Genomic_DNA"/>
</dbReference>
<evidence type="ECO:0000256" key="3">
    <source>
        <dbReference type="ARBA" id="ARBA00012438"/>
    </source>
</evidence>
<organism evidence="14 15">
    <name type="scientific">Nocardia macrotermitis</name>
    <dbReference type="NCBI Taxonomy" id="2585198"/>
    <lineage>
        <taxon>Bacteria</taxon>
        <taxon>Bacillati</taxon>
        <taxon>Actinomycetota</taxon>
        <taxon>Actinomycetes</taxon>
        <taxon>Mycobacteriales</taxon>
        <taxon>Nocardiaceae</taxon>
        <taxon>Nocardia</taxon>
    </lineage>
</organism>
<dbReference type="Proteomes" id="UP000438448">
    <property type="component" value="Unassembled WGS sequence"/>
</dbReference>
<evidence type="ECO:0000256" key="8">
    <source>
        <dbReference type="ARBA" id="ARBA00022989"/>
    </source>
</evidence>
<dbReference type="SUPFAM" id="SSF47384">
    <property type="entry name" value="Homodimeric domain of signal transducing histidine kinase"/>
    <property type="match status" value="1"/>
</dbReference>
<dbReference type="EC" id="2.7.13.3" evidence="3"/>
<dbReference type="GO" id="GO:0000155">
    <property type="term" value="F:phosphorelay sensor kinase activity"/>
    <property type="evidence" value="ECO:0007669"/>
    <property type="project" value="InterPro"/>
</dbReference>
<dbReference type="Gene3D" id="6.10.340.10">
    <property type="match status" value="1"/>
</dbReference>